<evidence type="ECO:0000313" key="6">
    <source>
        <dbReference type="EMBL" id="GHB32160.1"/>
    </source>
</evidence>
<dbReference type="PANTHER" id="PTHR31151:SF0">
    <property type="entry name" value="PROLINE-TRNA LIGASE (DUF1680)"/>
    <property type="match status" value="1"/>
</dbReference>
<keyword evidence="1" id="KW-0732">Signal</keyword>
<dbReference type="EMBL" id="BMYF01000005">
    <property type="protein sequence ID" value="GHB32160.1"/>
    <property type="molecule type" value="Genomic_DNA"/>
</dbReference>
<name>A0A8J3G4W6_9BACT</name>
<sequence>MSFKACLHIIGFFLLAVLSVQAQSSAVEFFRLDQIMLLESPFKQAMDVNKRYILEMDVDRLLAPYMKEAGIPWSAENYGNWESGGLDGHIGGHYLSALAMTYASTGDPDIESRLDYMLAQLRVAQQASGSGYLSGVPGGKKIWEELRNGQIKAASFSLNDRWVPLYNIHKVFAGLRDAYQIAGKEQAKPMLIELTDWFMELTSNFTEEQFQEILISEHGGLNEIFADVYELTSDERYLNLAKQMSHQTLLNPLLAREDRLTGMHANTQIPKVIGFQQIALLSGDEEMGHASKYFWDIVVNQRSVSIGGNSVREHFHPANDFSSMIASEEGPETCNSYNMLRLSEKLFKKSPQASYFDYYERTLFNHILSSQHPEQGGFVYFTSMRPNHYRVYSQPHENFWCCVGSGLENHAKYGQAIYALSKNDLYINLFIASKLDWEEKGIKLIQQTNFPYQEGTSISFAHEGTVEANLRLRYPNWVRPGKLKVFVNQEEIEVLRDNEGYVLIQGLWSKNDQIEVEFPMEVRKENLPDGSPWVSFLYGPIVLGAKTSQEGLQGLIADGSRMGHVASGPMTPLELTPVLKRAQETLPIKSSDNLTFELKAEDLLTSAASIELVPFFSIHDSRYQVYWPEIDSKDYQEFRKELQSKDELIRKLEAITVDKISLGEQQPESEHAFKGEQTLTGQQDGLFWRSTRSFIQYELKNMNAEGKVLRIMLFKPESSEAYKLFLNGSLVETKPRQIDAGQMIVHEFDLEKPLEEVLEINIQSIDGKQTPKIHHIRLMK</sequence>
<dbReference type="RefSeq" id="WP_189579511.1">
    <property type="nucleotide sequence ID" value="NZ_BMYF01000005.1"/>
</dbReference>
<feature type="signal peptide" evidence="1">
    <location>
        <begin position="1"/>
        <end position="22"/>
    </location>
</feature>
<accession>A0A8J3G4W6</accession>
<feature type="domain" description="Glycoside hydrolase GH146 substrate-binding" evidence="4">
    <location>
        <begin position="651"/>
        <end position="779"/>
    </location>
</feature>
<gene>
    <name evidence="6" type="ORF">GCM10008106_11410</name>
</gene>
<keyword evidence="7" id="KW-1185">Reference proteome</keyword>
<dbReference type="Pfam" id="PF16375">
    <property type="entry name" value="DUF4986"/>
    <property type="match status" value="1"/>
</dbReference>
<evidence type="ECO:0000259" key="2">
    <source>
        <dbReference type="Pfam" id="PF07944"/>
    </source>
</evidence>
<dbReference type="Proteomes" id="UP000642809">
    <property type="component" value="Unassembled WGS sequence"/>
</dbReference>
<reference evidence="6" key="2">
    <citation type="submission" date="2020-09" db="EMBL/GenBank/DDBJ databases">
        <authorList>
            <person name="Sun Q."/>
            <person name="Kim S."/>
        </authorList>
    </citation>
    <scope>NUCLEOTIDE SEQUENCE</scope>
    <source>
        <strain evidence="6">KCTC 23224</strain>
    </source>
</reference>
<keyword evidence="6" id="KW-0378">Hydrolase</keyword>
<dbReference type="InterPro" id="IPR008928">
    <property type="entry name" value="6-hairpin_glycosidase_sf"/>
</dbReference>
<dbReference type="SUPFAM" id="SSF48208">
    <property type="entry name" value="Six-hairpin glycosidases"/>
    <property type="match status" value="1"/>
</dbReference>
<evidence type="ECO:0000259" key="3">
    <source>
        <dbReference type="Pfam" id="PF16375"/>
    </source>
</evidence>
<protein>
    <submittedName>
        <fullName evidence="6">Glycosyl hydrolase</fullName>
    </submittedName>
</protein>
<evidence type="ECO:0000259" key="5">
    <source>
        <dbReference type="Pfam" id="PF20736"/>
    </source>
</evidence>
<evidence type="ECO:0000259" key="4">
    <source>
        <dbReference type="Pfam" id="PF20620"/>
    </source>
</evidence>
<dbReference type="GO" id="GO:0005975">
    <property type="term" value="P:carbohydrate metabolic process"/>
    <property type="evidence" value="ECO:0007669"/>
    <property type="project" value="InterPro"/>
</dbReference>
<feature type="domain" description="Non-reducing end beta-L-arabinofuranosidase-like GH127 middle" evidence="5">
    <location>
        <begin position="425"/>
        <end position="520"/>
    </location>
</feature>
<dbReference type="Pfam" id="PF20620">
    <property type="entry name" value="DUF6805"/>
    <property type="match status" value="1"/>
</dbReference>
<dbReference type="AlphaFoldDB" id="A0A8J3G4W6"/>
<organism evidence="6 7">
    <name type="scientific">Mongoliitalea lutea</name>
    <dbReference type="NCBI Taxonomy" id="849756"/>
    <lineage>
        <taxon>Bacteria</taxon>
        <taxon>Pseudomonadati</taxon>
        <taxon>Bacteroidota</taxon>
        <taxon>Cytophagia</taxon>
        <taxon>Cytophagales</taxon>
        <taxon>Cyclobacteriaceae</taxon>
        <taxon>Mongoliitalea</taxon>
    </lineage>
</organism>
<evidence type="ECO:0000313" key="7">
    <source>
        <dbReference type="Proteomes" id="UP000642809"/>
    </source>
</evidence>
<dbReference type="InterPro" id="IPR012878">
    <property type="entry name" value="Beta-AFase-like_GH127_cat"/>
</dbReference>
<dbReference type="GO" id="GO:0016787">
    <property type="term" value="F:hydrolase activity"/>
    <property type="evidence" value="ECO:0007669"/>
    <property type="project" value="UniProtKB-KW"/>
</dbReference>
<dbReference type="Pfam" id="PF07944">
    <property type="entry name" value="Beta-AFase-like_GH127_cat"/>
    <property type="match status" value="1"/>
</dbReference>
<comment type="caution">
    <text evidence="6">The sequence shown here is derived from an EMBL/GenBank/DDBJ whole genome shotgun (WGS) entry which is preliminary data.</text>
</comment>
<dbReference type="PANTHER" id="PTHR31151">
    <property type="entry name" value="PROLINE-TRNA LIGASE (DUF1680)"/>
    <property type="match status" value="1"/>
</dbReference>
<dbReference type="InterPro" id="IPR049046">
    <property type="entry name" value="Beta-AFase-like_GH127_middle"/>
</dbReference>
<dbReference type="InterPro" id="IPR046544">
    <property type="entry name" value="GH146_SB_dom"/>
</dbReference>
<dbReference type="Pfam" id="PF20736">
    <property type="entry name" value="Glyco_hydro127M"/>
    <property type="match status" value="1"/>
</dbReference>
<feature type="chain" id="PRO_5035162195" evidence="1">
    <location>
        <begin position="23"/>
        <end position="780"/>
    </location>
</feature>
<proteinExistence type="predicted"/>
<feature type="domain" description="Non-reducing end beta-L-arabinofuranosidase-like GH127 catalytic" evidence="2">
    <location>
        <begin position="36"/>
        <end position="414"/>
    </location>
</feature>
<reference evidence="6" key="1">
    <citation type="journal article" date="2014" name="Int. J. Syst. Evol. Microbiol.">
        <title>Complete genome sequence of Corynebacterium casei LMG S-19264T (=DSM 44701T), isolated from a smear-ripened cheese.</title>
        <authorList>
            <consortium name="US DOE Joint Genome Institute (JGI-PGF)"/>
            <person name="Walter F."/>
            <person name="Albersmeier A."/>
            <person name="Kalinowski J."/>
            <person name="Ruckert C."/>
        </authorList>
    </citation>
    <scope>NUCLEOTIDE SEQUENCE</scope>
    <source>
        <strain evidence="6">KCTC 23224</strain>
    </source>
</reference>
<dbReference type="InterPro" id="IPR032275">
    <property type="entry name" value="DUF4986"/>
</dbReference>
<feature type="domain" description="DUF4986" evidence="3">
    <location>
        <begin position="550"/>
        <end position="627"/>
    </location>
</feature>
<evidence type="ECO:0000256" key="1">
    <source>
        <dbReference type="SAM" id="SignalP"/>
    </source>
</evidence>